<reference evidence="8 9" key="1">
    <citation type="submission" date="2020-12" db="EMBL/GenBank/DDBJ databases">
        <title>Sulforoseuscoccus oceanibium gen. nov., sp. nov., a representative of the phylum Verrucomicrobia with special cytoplasmic membrane, and proposal of Sulforoseuscoccusaceae fam. nov.</title>
        <authorList>
            <person name="Xi F."/>
        </authorList>
    </citation>
    <scope>NUCLEOTIDE SEQUENCE [LARGE SCALE GENOMIC DNA]</scope>
    <source>
        <strain evidence="8 9">T37</strain>
    </source>
</reference>
<evidence type="ECO:0000256" key="1">
    <source>
        <dbReference type="ARBA" id="ARBA00004162"/>
    </source>
</evidence>
<keyword evidence="6" id="KW-0472">Membrane</keyword>
<dbReference type="Proteomes" id="UP000475117">
    <property type="component" value="Chromosome"/>
</dbReference>
<dbReference type="GO" id="GO:0005886">
    <property type="term" value="C:plasma membrane"/>
    <property type="evidence" value="ECO:0007669"/>
    <property type="project" value="UniProtKB-SubCell"/>
</dbReference>
<keyword evidence="7" id="KW-0813">Transport</keyword>
<proteinExistence type="inferred from homology"/>
<keyword evidence="3" id="KW-1003">Cell membrane</keyword>
<comment type="similarity">
    <text evidence="2 7">Belongs to the ExbD/TolR family.</text>
</comment>
<dbReference type="EMBL" id="CP066776">
    <property type="protein sequence ID" value="QQL43946.1"/>
    <property type="molecule type" value="Genomic_DNA"/>
</dbReference>
<dbReference type="Pfam" id="PF02472">
    <property type="entry name" value="ExbD"/>
    <property type="match status" value="1"/>
</dbReference>
<evidence type="ECO:0000256" key="3">
    <source>
        <dbReference type="ARBA" id="ARBA00022475"/>
    </source>
</evidence>
<dbReference type="RefSeq" id="WP_425508194.1">
    <property type="nucleotide sequence ID" value="NZ_CP066776.1"/>
</dbReference>
<keyword evidence="5" id="KW-1133">Transmembrane helix</keyword>
<dbReference type="GO" id="GO:0015031">
    <property type="term" value="P:protein transport"/>
    <property type="evidence" value="ECO:0007669"/>
    <property type="project" value="UniProtKB-KW"/>
</dbReference>
<dbReference type="GO" id="GO:0022857">
    <property type="term" value="F:transmembrane transporter activity"/>
    <property type="evidence" value="ECO:0007669"/>
    <property type="project" value="InterPro"/>
</dbReference>
<keyword evidence="7" id="KW-0653">Protein transport</keyword>
<dbReference type="KEGG" id="soa:G3M56_008560"/>
<evidence type="ECO:0000256" key="7">
    <source>
        <dbReference type="RuleBase" id="RU003879"/>
    </source>
</evidence>
<evidence type="ECO:0000256" key="5">
    <source>
        <dbReference type="ARBA" id="ARBA00022989"/>
    </source>
</evidence>
<evidence type="ECO:0000256" key="4">
    <source>
        <dbReference type="ARBA" id="ARBA00022692"/>
    </source>
</evidence>
<evidence type="ECO:0000313" key="8">
    <source>
        <dbReference type="EMBL" id="QQL43946.1"/>
    </source>
</evidence>
<name>A0A7T7JBG9_9BACT</name>
<evidence type="ECO:0000256" key="6">
    <source>
        <dbReference type="ARBA" id="ARBA00023136"/>
    </source>
</evidence>
<organism evidence="8 9">
    <name type="scientific">Sulfuriroseicoccus oceanibius</name>
    <dbReference type="NCBI Taxonomy" id="2707525"/>
    <lineage>
        <taxon>Bacteria</taxon>
        <taxon>Pseudomonadati</taxon>
        <taxon>Verrucomicrobiota</taxon>
        <taxon>Verrucomicrobiia</taxon>
        <taxon>Verrucomicrobiales</taxon>
        <taxon>Verrucomicrobiaceae</taxon>
        <taxon>Sulfuriroseicoccus</taxon>
    </lineage>
</organism>
<dbReference type="InterPro" id="IPR003400">
    <property type="entry name" value="ExbD"/>
</dbReference>
<evidence type="ECO:0000313" key="9">
    <source>
        <dbReference type="Proteomes" id="UP000475117"/>
    </source>
</evidence>
<dbReference type="AlphaFoldDB" id="A0A7T7JBG9"/>
<gene>
    <name evidence="8" type="ORF">G3M56_008560</name>
</gene>
<evidence type="ECO:0000256" key="2">
    <source>
        <dbReference type="ARBA" id="ARBA00005811"/>
    </source>
</evidence>
<protein>
    <submittedName>
        <fullName evidence="8">Biopolymer transporter ExbD</fullName>
    </submittedName>
</protein>
<sequence>MRERKSPKLATAQEPGLDISSLIDVSFLLLIYFLVTTTLKPKEVDLGFRLPGEGGGGERRFYRQLRCPWRRMDRWWLIRRDLRRTLVRPERIIAITNCISDCWTTR</sequence>
<accession>A0A7T7JBG9</accession>
<keyword evidence="9" id="KW-1185">Reference proteome</keyword>
<keyword evidence="4 7" id="KW-0812">Transmembrane</keyword>
<comment type="subcellular location">
    <subcellularLocation>
        <location evidence="1">Cell membrane</location>
        <topology evidence="1">Single-pass membrane protein</topology>
    </subcellularLocation>
    <subcellularLocation>
        <location evidence="7">Cell membrane</location>
        <topology evidence="7">Single-pass type II membrane protein</topology>
    </subcellularLocation>
</comment>